<evidence type="ECO:0000256" key="6">
    <source>
        <dbReference type="ARBA" id="ARBA00023136"/>
    </source>
</evidence>
<reference evidence="8 9" key="1">
    <citation type="journal article" date="2018" name="Int. J. Syst. Evol. Microbiol.">
        <title>Parvibium lacunae gen. nov., sp. nov., a new member of the family Alcaligenaceae isolated from a freshwater pond.</title>
        <authorList>
            <person name="Chen W.M."/>
            <person name="Xie P.B."/>
            <person name="Hsu M.Y."/>
            <person name="Sheu S.Y."/>
        </authorList>
    </citation>
    <scope>NUCLEOTIDE SEQUENCE [LARGE SCALE GENOMIC DNA]</scope>
    <source>
        <strain evidence="8 9">KMB9</strain>
    </source>
</reference>
<feature type="transmembrane region" description="Helical" evidence="7">
    <location>
        <begin position="12"/>
        <end position="34"/>
    </location>
</feature>
<gene>
    <name evidence="8" type="ORF">DU000_05940</name>
</gene>
<dbReference type="PANTHER" id="PTHR43663:SF1">
    <property type="entry name" value="CHROMATE TRANSPORTER"/>
    <property type="match status" value="1"/>
</dbReference>
<dbReference type="PANTHER" id="PTHR43663">
    <property type="entry name" value="CHROMATE TRANSPORT PROTEIN-RELATED"/>
    <property type="match status" value="1"/>
</dbReference>
<comment type="similarity">
    <text evidence="2">Belongs to the chromate ion transporter (CHR) (TC 2.A.51) family.</text>
</comment>
<organism evidence="8 9">
    <name type="scientific">Parvibium lacunae</name>
    <dbReference type="NCBI Taxonomy" id="1888893"/>
    <lineage>
        <taxon>Bacteria</taxon>
        <taxon>Pseudomonadati</taxon>
        <taxon>Pseudomonadota</taxon>
        <taxon>Betaproteobacteria</taxon>
        <taxon>Burkholderiales</taxon>
        <taxon>Alcaligenaceae</taxon>
        <taxon>Parvibium</taxon>
    </lineage>
</organism>
<dbReference type="Proteomes" id="UP000252357">
    <property type="component" value="Unassembled WGS sequence"/>
</dbReference>
<evidence type="ECO:0000256" key="4">
    <source>
        <dbReference type="ARBA" id="ARBA00022692"/>
    </source>
</evidence>
<dbReference type="GO" id="GO:0005886">
    <property type="term" value="C:plasma membrane"/>
    <property type="evidence" value="ECO:0007669"/>
    <property type="project" value="UniProtKB-SubCell"/>
</dbReference>
<dbReference type="InterPro" id="IPR052518">
    <property type="entry name" value="CHR_Transporter"/>
</dbReference>
<dbReference type="AlphaFoldDB" id="A0A368L564"/>
<dbReference type="InterPro" id="IPR003370">
    <property type="entry name" value="Chromate_transpt"/>
</dbReference>
<sequence length="193" mass="20687">MTPITLAPHDWLWLCLHFLGLSLLSVGGAITTVADMHRYLVDQQTWLTDAQFTSAIALAQAAPGPNILFVALLGWQIGSNAGGPLWGLLGALFTLGSILLPSTTLTYYTASWLQRHSHSLAVRAFKQGLTPVVIGLLIATGCVIATAHNELQTDWPYWGITAISAGLVWRTRLPMLGLLIAGALISMALTMSI</sequence>
<accession>A0A368L564</accession>
<keyword evidence="9" id="KW-1185">Reference proteome</keyword>
<name>A0A368L564_9BURK</name>
<dbReference type="EMBL" id="QPGB01000002">
    <property type="protein sequence ID" value="RCS58698.1"/>
    <property type="molecule type" value="Genomic_DNA"/>
</dbReference>
<evidence type="ECO:0000256" key="1">
    <source>
        <dbReference type="ARBA" id="ARBA00004651"/>
    </source>
</evidence>
<evidence type="ECO:0000313" key="8">
    <source>
        <dbReference type="EMBL" id="RCS58698.1"/>
    </source>
</evidence>
<keyword evidence="3" id="KW-1003">Cell membrane</keyword>
<protein>
    <submittedName>
        <fullName evidence="8">Chromate transporter</fullName>
    </submittedName>
</protein>
<feature type="transmembrane region" description="Helical" evidence="7">
    <location>
        <begin position="84"/>
        <end position="108"/>
    </location>
</feature>
<dbReference type="Pfam" id="PF02417">
    <property type="entry name" value="Chromate_transp"/>
    <property type="match status" value="1"/>
</dbReference>
<keyword evidence="6 7" id="KW-0472">Membrane</keyword>
<feature type="transmembrane region" description="Helical" evidence="7">
    <location>
        <begin position="129"/>
        <end position="148"/>
    </location>
</feature>
<evidence type="ECO:0000256" key="3">
    <source>
        <dbReference type="ARBA" id="ARBA00022475"/>
    </source>
</evidence>
<dbReference type="GO" id="GO:0015109">
    <property type="term" value="F:chromate transmembrane transporter activity"/>
    <property type="evidence" value="ECO:0007669"/>
    <property type="project" value="InterPro"/>
</dbReference>
<evidence type="ECO:0000256" key="5">
    <source>
        <dbReference type="ARBA" id="ARBA00022989"/>
    </source>
</evidence>
<evidence type="ECO:0000313" key="9">
    <source>
        <dbReference type="Proteomes" id="UP000252357"/>
    </source>
</evidence>
<feature type="transmembrane region" description="Helical" evidence="7">
    <location>
        <begin position="55"/>
        <end position="78"/>
    </location>
</feature>
<keyword evidence="5 7" id="KW-1133">Transmembrane helix</keyword>
<evidence type="ECO:0000256" key="2">
    <source>
        <dbReference type="ARBA" id="ARBA00005262"/>
    </source>
</evidence>
<evidence type="ECO:0000256" key="7">
    <source>
        <dbReference type="SAM" id="Phobius"/>
    </source>
</evidence>
<feature type="transmembrane region" description="Helical" evidence="7">
    <location>
        <begin position="173"/>
        <end position="191"/>
    </location>
</feature>
<keyword evidence="4 7" id="KW-0812">Transmembrane</keyword>
<proteinExistence type="inferred from homology"/>
<dbReference type="RefSeq" id="WP_114402786.1">
    <property type="nucleotide sequence ID" value="NZ_QPGB01000002.1"/>
</dbReference>
<comment type="subcellular location">
    <subcellularLocation>
        <location evidence="1">Cell membrane</location>
        <topology evidence="1">Multi-pass membrane protein</topology>
    </subcellularLocation>
</comment>
<comment type="caution">
    <text evidence="8">The sequence shown here is derived from an EMBL/GenBank/DDBJ whole genome shotgun (WGS) entry which is preliminary data.</text>
</comment>
<dbReference type="OrthoDB" id="8596378at2"/>